<dbReference type="EMBL" id="LODT01000028">
    <property type="protein sequence ID" value="KYQ93017.1"/>
    <property type="molecule type" value="Genomic_DNA"/>
</dbReference>
<name>A0A151ZGG6_TIELA</name>
<reference evidence="2 3" key="1">
    <citation type="submission" date="2015-12" db="EMBL/GenBank/DDBJ databases">
        <title>Dictyostelia acquired genes for synthesis and detection of signals that induce cell-type specialization by lateral gene transfer from prokaryotes.</title>
        <authorList>
            <person name="Gloeckner G."/>
            <person name="Schaap P."/>
        </authorList>
    </citation>
    <scope>NUCLEOTIDE SEQUENCE [LARGE SCALE GENOMIC DNA]</scope>
    <source>
        <strain evidence="2 3">TK</strain>
    </source>
</reference>
<gene>
    <name evidence="2" type="ORF">DLAC_05622</name>
</gene>
<accession>A0A151ZGG6</accession>
<proteinExistence type="predicted"/>
<dbReference type="PANTHER" id="PTHR37844:SF1">
    <property type="entry name" value="CALCINEURIN-LIKE PHOSPHOESTERASE DOMAIN-CONTAINING PROTEIN"/>
    <property type="match status" value="1"/>
</dbReference>
<evidence type="ECO:0000313" key="3">
    <source>
        <dbReference type="Proteomes" id="UP000076078"/>
    </source>
</evidence>
<protein>
    <submittedName>
        <fullName evidence="2">Uncharacterized protein</fullName>
    </submittedName>
</protein>
<dbReference type="InParanoid" id="A0A151ZGG6"/>
<dbReference type="OMA" id="WCKCELE"/>
<dbReference type="PANTHER" id="PTHR37844">
    <property type="entry name" value="SER/THR PROTEIN PHOSPHATASE SUPERFAMILY (AFU_ORTHOLOGUE AFUA_1G14840)"/>
    <property type="match status" value="1"/>
</dbReference>
<sequence>MTLLSTISDLYLNELNEIEIFEKITTQLQKFPDEEPSLLGILGNIATIETDYKQSSYYKLLSLLTDKFTKIFLVPGPLEYGGGITMDQVHQLMTQISSEFQNIHFLNNSSIQPMRGLRVVGSVMWPYLTPTSTEKDFEFIKTKDTTGQVKSCTIRDQNAWSKTNLLFLQSEIQQWSLGVGYDTLIVLTHYSSKTNTALFSNKELKLKISKKKNYYLCYGHSPSNFKPEEVSTMIPFLSNQMYHYDSMKLLDNFKLQYYQIIHSNDVTPPTTTETTTTKTESDESKLIKNSISEIFHSTNEKKSDSQITDELMKLFEKQDKGADLQLESSKKRKFFKDENTTDKDKDKEKGIEQKHKQLKLDEFDQFLNDDKSSSKNLNHKNNTDNKTSKFKF</sequence>
<comment type="caution">
    <text evidence="2">The sequence shown here is derived from an EMBL/GenBank/DDBJ whole genome shotgun (WGS) entry which is preliminary data.</text>
</comment>
<dbReference type="AlphaFoldDB" id="A0A151ZGG6"/>
<feature type="region of interest" description="Disordered" evidence="1">
    <location>
        <begin position="335"/>
        <end position="357"/>
    </location>
</feature>
<feature type="region of interest" description="Disordered" evidence="1">
    <location>
        <begin position="369"/>
        <end position="392"/>
    </location>
</feature>
<keyword evidence="3" id="KW-1185">Reference proteome</keyword>
<evidence type="ECO:0000313" key="2">
    <source>
        <dbReference type="EMBL" id="KYQ93017.1"/>
    </source>
</evidence>
<feature type="compositionally biased region" description="Basic and acidic residues" evidence="1">
    <location>
        <begin position="381"/>
        <end position="392"/>
    </location>
</feature>
<dbReference type="Proteomes" id="UP000076078">
    <property type="component" value="Unassembled WGS sequence"/>
</dbReference>
<organism evidence="2 3">
    <name type="scientific">Tieghemostelium lacteum</name>
    <name type="common">Slime mold</name>
    <name type="synonym">Dictyostelium lacteum</name>
    <dbReference type="NCBI Taxonomy" id="361077"/>
    <lineage>
        <taxon>Eukaryota</taxon>
        <taxon>Amoebozoa</taxon>
        <taxon>Evosea</taxon>
        <taxon>Eumycetozoa</taxon>
        <taxon>Dictyostelia</taxon>
        <taxon>Dictyosteliales</taxon>
        <taxon>Raperosteliaceae</taxon>
        <taxon>Tieghemostelium</taxon>
    </lineage>
</organism>
<evidence type="ECO:0000256" key="1">
    <source>
        <dbReference type="SAM" id="MobiDB-lite"/>
    </source>
</evidence>